<evidence type="ECO:0000313" key="1">
    <source>
        <dbReference type="EMBL" id="OMJ20534.1"/>
    </source>
</evidence>
<dbReference type="EMBL" id="LSSN01001219">
    <property type="protein sequence ID" value="OMJ20534.1"/>
    <property type="molecule type" value="Genomic_DNA"/>
</dbReference>
<dbReference type="Proteomes" id="UP000187283">
    <property type="component" value="Unassembled WGS sequence"/>
</dbReference>
<dbReference type="AlphaFoldDB" id="A0A1R1Y153"/>
<keyword evidence="2" id="KW-1185">Reference proteome</keyword>
<name>A0A1R1Y153_9FUNG</name>
<sequence length="115" mass="13471">MANISKLELKVYVDISFLCNVKYKVICDDKEVLVDRSTKRIILSLVRPHYSNSSEFNNSYNQSLELSAPGYLRNDLVQTIEDSEPFSWRISDFNYYFVNQDNKDLLSLISSEFLR</sequence>
<accession>A0A1R1Y153</accession>
<organism evidence="1 2">
    <name type="scientific">Smittium culicis</name>
    <dbReference type="NCBI Taxonomy" id="133412"/>
    <lineage>
        <taxon>Eukaryota</taxon>
        <taxon>Fungi</taxon>
        <taxon>Fungi incertae sedis</taxon>
        <taxon>Zoopagomycota</taxon>
        <taxon>Kickxellomycotina</taxon>
        <taxon>Harpellomycetes</taxon>
        <taxon>Harpellales</taxon>
        <taxon>Legeriomycetaceae</taxon>
        <taxon>Smittium</taxon>
    </lineage>
</organism>
<comment type="caution">
    <text evidence="1">The sequence shown here is derived from an EMBL/GenBank/DDBJ whole genome shotgun (WGS) entry which is preliminary data.</text>
</comment>
<proteinExistence type="predicted"/>
<evidence type="ECO:0000313" key="2">
    <source>
        <dbReference type="Proteomes" id="UP000187283"/>
    </source>
</evidence>
<protein>
    <submittedName>
        <fullName evidence="1">Uncharacterized protein</fullName>
    </submittedName>
</protein>
<reference evidence="1 2" key="1">
    <citation type="submission" date="2017-01" db="EMBL/GenBank/DDBJ databases">
        <authorList>
            <person name="Mah S.A."/>
            <person name="Swanson W.J."/>
            <person name="Moy G.W."/>
            <person name="Vacquier V.D."/>
        </authorList>
    </citation>
    <scope>NUCLEOTIDE SEQUENCE [LARGE SCALE GENOMIC DNA]</scope>
    <source>
        <strain evidence="1 2">GSMNP</strain>
    </source>
</reference>
<gene>
    <name evidence="1" type="ORF">AYI70_g4058</name>
</gene>